<organism evidence="5 6">
    <name type="scientific">Ornithorhynchus anatinus</name>
    <name type="common">Duckbill platypus</name>
    <dbReference type="NCBI Taxonomy" id="9258"/>
    <lineage>
        <taxon>Eukaryota</taxon>
        <taxon>Metazoa</taxon>
        <taxon>Chordata</taxon>
        <taxon>Craniata</taxon>
        <taxon>Vertebrata</taxon>
        <taxon>Euteleostomi</taxon>
        <taxon>Mammalia</taxon>
        <taxon>Monotremata</taxon>
        <taxon>Ornithorhynchidae</taxon>
        <taxon>Ornithorhynchus</taxon>
    </lineage>
</organism>
<dbReference type="PANTHER" id="PTHR15416">
    <property type="entry name" value="CAMP-DEPENDENT PROTEIN KINASE INHIBITOR/PKI"/>
    <property type="match status" value="1"/>
</dbReference>
<dbReference type="GO" id="GO:0005634">
    <property type="term" value="C:nucleus"/>
    <property type="evidence" value="ECO:0000318"/>
    <property type="project" value="GO_Central"/>
</dbReference>
<dbReference type="Proteomes" id="UP000002279">
    <property type="component" value="Chromosome 7"/>
</dbReference>
<protein>
    <recommendedName>
        <fullName evidence="7">cAMP-dependent protein kinase inhibitor alpha</fullName>
    </recommendedName>
</protein>
<reference evidence="5" key="3">
    <citation type="submission" date="2025-09" db="UniProtKB">
        <authorList>
            <consortium name="Ensembl"/>
        </authorList>
    </citation>
    <scope>IDENTIFICATION</scope>
    <source>
        <strain evidence="5">Glennie</strain>
    </source>
</reference>
<dbReference type="AlphaFoldDB" id="A0A6I8N9X1"/>
<sequence>MTDVESTYADFIASGRTGRRNAVHDILVSAASGNPSDLSLKLAELDISKGEGEGGQGHHGGQQRRSESGGRGGPGEQRSRAPGGGHPRSRSQAPAGEDPRRRGFRAGGADPGRGLGLRGRRRGAAAPRGRQQRVGEGRVRAEAPAPGDRGFPLGGVVVQVGDEARSQRIGRVQALHQAEVAGHFGQAFPEAQTPVVHGEGVRVQVAWVRRRGGGGSRRGQPSPGSLARGLSEG</sequence>
<dbReference type="Pfam" id="PF02827">
    <property type="entry name" value="PKI"/>
    <property type="match status" value="1"/>
</dbReference>
<feature type="compositionally biased region" description="Basic and acidic residues" evidence="4">
    <location>
        <begin position="43"/>
        <end position="52"/>
    </location>
</feature>
<dbReference type="Ensembl" id="ENSOANT00000057771.1">
    <property type="protein sequence ID" value="ENSOANP00000037947.1"/>
    <property type="gene ID" value="ENSOANG00000049836.1"/>
</dbReference>
<name>A0A6I8N9X1_ORNAN</name>
<comment type="similarity">
    <text evidence="2">Belongs to the PKI family.</text>
</comment>
<evidence type="ECO:0000256" key="2">
    <source>
        <dbReference type="ARBA" id="ARBA00006393"/>
    </source>
</evidence>
<evidence type="ECO:0008006" key="7">
    <source>
        <dbReference type="Google" id="ProtNLM"/>
    </source>
</evidence>
<evidence type="ECO:0000313" key="5">
    <source>
        <dbReference type="Ensembl" id="ENSOANP00000037947.1"/>
    </source>
</evidence>
<dbReference type="Bgee" id="ENSOANG00000049836">
    <property type="expression patterns" value="Expressed in cerebellum and 5 other cell types or tissues"/>
</dbReference>
<keyword evidence="6" id="KW-1185">Reference proteome</keyword>
<comment type="function">
    <text evidence="1">Extremely potent competitive inhibitor of cAMP-dependent protein kinase activity, this protein interacts with the catalytic subunit of the enzyme after the cAMP-induced dissociation of its regulatory chains.</text>
</comment>
<dbReference type="InParanoid" id="A0A6I8N9X1"/>
<feature type="region of interest" description="Disordered" evidence="4">
    <location>
        <begin position="210"/>
        <end position="233"/>
    </location>
</feature>
<evidence type="ECO:0000256" key="1">
    <source>
        <dbReference type="ARBA" id="ARBA00002844"/>
    </source>
</evidence>
<accession>A0A6I8N9X1</accession>
<feature type="compositionally biased region" description="Gly residues" evidence="4">
    <location>
        <begin position="105"/>
        <end position="117"/>
    </location>
</feature>
<keyword evidence="3" id="KW-0649">Protein kinase inhibitor</keyword>
<proteinExistence type="inferred from homology"/>
<evidence type="ECO:0000313" key="6">
    <source>
        <dbReference type="Proteomes" id="UP000002279"/>
    </source>
</evidence>
<dbReference type="GO" id="GO:0005737">
    <property type="term" value="C:cytoplasm"/>
    <property type="evidence" value="ECO:0000318"/>
    <property type="project" value="GO_Central"/>
</dbReference>
<evidence type="ECO:0000256" key="4">
    <source>
        <dbReference type="SAM" id="MobiDB-lite"/>
    </source>
</evidence>
<reference evidence="5 6" key="1">
    <citation type="journal article" date="2008" name="Nature">
        <title>Genome analysis of the platypus reveals unique signatures of evolution.</title>
        <authorList>
            <person name="Warren W.C."/>
            <person name="Hillier L.W."/>
            <person name="Marshall Graves J.A."/>
            <person name="Birney E."/>
            <person name="Ponting C.P."/>
            <person name="Grutzner F."/>
            <person name="Belov K."/>
            <person name="Miller W."/>
            <person name="Clarke L."/>
            <person name="Chinwalla A.T."/>
            <person name="Yang S.P."/>
            <person name="Heger A."/>
            <person name="Locke D.P."/>
            <person name="Miethke P."/>
            <person name="Waters P.D."/>
            <person name="Veyrunes F."/>
            <person name="Fulton L."/>
            <person name="Fulton B."/>
            <person name="Graves T."/>
            <person name="Wallis J."/>
            <person name="Puente X.S."/>
            <person name="Lopez-Otin C."/>
            <person name="Ordonez G.R."/>
            <person name="Eichler E.E."/>
            <person name="Chen L."/>
            <person name="Cheng Z."/>
            <person name="Deakin J.E."/>
            <person name="Alsop A."/>
            <person name="Thompson K."/>
            <person name="Kirby P."/>
            <person name="Papenfuss A.T."/>
            <person name="Wakefield M.J."/>
            <person name="Olender T."/>
            <person name="Lancet D."/>
            <person name="Huttley G.A."/>
            <person name="Smit A.F."/>
            <person name="Pask A."/>
            <person name="Temple-Smith P."/>
            <person name="Batzer M.A."/>
            <person name="Walker J.A."/>
            <person name="Konkel M.K."/>
            <person name="Harris R.S."/>
            <person name="Whittington C.M."/>
            <person name="Wong E.S."/>
            <person name="Gemmell N.J."/>
            <person name="Buschiazzo E."/>
            <person name="Vargas Jentzsch I.M."/>
            <person name="Merkel A."/>
            <person name="Schmitz J."/>
            <person name="Zemann A."/>
            <person name="Churakov G."/>
            <person name="Kriegs J.O."/>
            <person name="Brosius J."/>
            <person name="Murchison E.P."/>
            <person name="Sachidanandam R."/>
            <person name="Smith C."/>
            <person name="Hannon G.J."/>
            <person name="Tsend-Ayush E."/>
            <person name="McMillan D."/>
            <person name="Attenborough R."/>
            <person name="Rens W."/>
            <person name="Ferguson-Smith M."/>
            <person name="Lefevre C.M."/>
            <person name="Sharp J.A."/>
            <person name="Nicholas K.R."/>
            <person name="Ray D.A."/>
            <person name="Kube M."/>
            <person name="Reinhardt R."/>
            <person name="Pringle T.H."/>
            <person name="Taylor J."/>
            <person name="Jones R.C."/>
            <person name="Nixon B."/>
            <person name="Dacheux J.L."/>
            <person name="Niwa H."/>
            <person name="Sekita Y."/>
            <person name="Huang X."/>
            <person name="Stark A."/>
            <person name="Kheradpour P."/>
            <person name="Kellis M."/>
            <person name="Flicek P."/>
            <person name="Chen Y."/>
            <person name="Webber C."/>
            <person name="Hardison R."/>
            <person name="Nelson J."/>
            <person name="Hallsworth-Pepin K."/>
            <person name="Delehaunty K."/>
            <person name="Markovic C."/>
            <person name="Minx P."/>
            <person name="Feng Y."/>
            <person name="Kremitzki C."/>
            <person name="Mitreva M."/>
            <person name="Glasscock J."/>
            <person name="Wylie T."/>
            <person name="Wohldmann P."/>
            <person name="Thiru P."/>
            <person name="Nhan M.N."/>
            <person name="Pohl C.S."/>
            <person name="Smith S.M."/>
            <person name="Hou S."/>
            <person name="Nefedov M."/>
            <person name="de Jong P.J."/>
            <person name="Renfree M.B."/>
            <person name="Mardis E.R."/>
            <person name="Wilson R.K."/>
        </authorList>
    </citation>
    <scope>NUCLEOTIDE SEQUENCE [LARGE SCALE GENOMIC DNA]</scope>
    <source>
        <strain evidence="5 6">Glennie</strain>
    </source>
</reference>
<dbReference type="InterPro" id="IPR004171">
    <property type="entry name" value="cAMP_dep_PKI"/>
</dbReference>
<reference evidence="5" key="2">
    <citation type="submission" date="2025-08" db="UniProtKB">
        <authorList>
            <consortium name="Ensembl"/>
        </authorList>
    </citation>
    <scope>IDENTIFICATION</scope>
    <source>
        <strain evidence="5">Glennie</strain>
    </source>
</reference>
<evidence type="ECO:0000256" key="3">
    <source>
        <dbReference type="ARBA" id="ARBA00023013"/>
    </source>
</evidence>
<dbReference type="GeneTree" id="ENSGT00530000064276"/>
<feature type="region of interest" description="Disordered" evidence="4">
    <location>
        <begin position="1"/>
        <end position="21"/>
    </location>
</feature>
<dbReference type="GO" id="GO:0004862">
    <property type="term" value="F:cAMP-dependent protein kinase inhibitor activity"/>
    <property type="evidence" value="ECO:0000318"/>
    <property type="project" value="GO_Central"/>
</dbReference>
<feature type="region of interest" description="Disordered" evidence="4">
    <location>
        <begin position="42"/>
        <end position="154"/>
    </location>
</feature>